<comment type="caution">
    <text evidence="1">The sequence shown here is derived from an EMBL/GenBank/DDBJ whole genome shotgun (WGS) entry which is preliminary data.</text>
</comment>
<accession>A0ACB8DRS2</accession>
<evidence type="ECO:0000313" key="2">
    <source>
        <dbReference type="Proteomes" id="UP000821865"/>
    </source>
</evidence>
<keyword evidence="2" id="KW-1185">Reference proteome</keyword>
<organism evidence="1 2">
    <name type="scientific">Dermacentor silvarum</name>
    <name type="common">Tick</name>
    <dbReference type="NCBI Taxonomy" id="543639"/>
    <lineage>
        <taxon>Eukaryota</taxon>
        <taxon>Metazoa</taxon>
        <taxon>Ecdysozoa</taxon>
        <taxon>Arthropoda</taxon>
        <taxon>Chelicerata</taxon>
        <taxon>Arachnida</taxon>
        <taxon>Acari</taxon>
        <taxon>Parasitiformes</taxon>
        <taxon>Ixodida</taxon>
        <taxon>Ixodoidea</taxon>
        <taxon>Ixodidae</taxon>
        <taxon>Rhipicephalinae</taxon>
        <taxon>Dermacentor</taxon>
    </lineage>
</organism>
<gene>
    <name evidence="1" type="ORF">HPB49_024892</name>
</gene>
<dbReference type="Proteomes" id="UP000821865">
    <property type="component" value="Chromosome 10"/>
</dbReference>
<reference evidence="1" key="1">
    <citation type="submission" date="2020-05" db="EMBL/GenBank/DDBJ databases">
        <title>Large-scale comparative analyses of tick genomes elucidate their genetic diversity and vector capacities.</title>
        <authorList>
            <person name="Jia N."/>
            <person name="Wang J."/>
            <person name="Shi W."/>
            <person name="Du L."/>
            <person name="Sun Y."/>
            <person name="Zhan W."/>
            <person name="Jiang J."/>
            <person name="Wang Q."/>
            <person name="Zhang B."/>
            <person name="Ji P."/>
            <person name="Sakyi L.B."/>
            <person name="Cui X."/>
            <person name="Yuan T."/>
            <person name="Jiang B."/>
            <person name="Yang W."/>
            <person name="Lam T.T.-Y."/>
            <person name="Chang Q."/>
            <person name="Ding S."/>
            <person name="Wang X."/>
            <person name="Zhu J."/>
            <person name="Ruan X."/>
            <person name="Zhao L."/>
            <person name="Wei J."/>
            <person name="Que T."/>
            <person name="Du C."/>
            <person name="Cheng J."/>
            <person name="Dai P."/>
            <person name="Han X."/>
            <person name="Huang E."/>
            <person name="Gao Y."/>
            <person name="Liu J."/>
            <person name="Shao H."/>
            <person name="Ye R."/>
            <person name="Li L."/>
            <person name="Wei W."/>
            <person name="Wang X."/>
            <person name="Wang C."/>
            <person name="Yang T."/>
            <person name="Huo Q."/>
            <person name="Li W."/>
            <person name="Guo W."/>
            <person name="Chen H."/>
            <person name="Zhou L."/>
            <person name="Ni X."/>
            <person name="Tian J."/>
            <person name="Zhou Y."/>
            <person name="Sheng Y."/>
            <person name="Liu T."/>
            <person name="Pan Y."/>
            <person name="Xia L."/>
            <person name="Li J."/>
            <person name="Zhao F."/>
            <person name="Cao W."/>
        </authorList>
    </citation>
    <scope>NUCLEOTIDE SEQUENCE</scope>
    <source>
        <strain evidence="1">Dsil-2018</strain>
    </source>
</reference>
<protein>
    <submittedName>
        <fullName evidence="1">Uncharacterized protein</fullName>
    </submittedName>
</protein>
<name>A0ACB8DRS2_DERSI</name>
<dbReference type="EMBL" id="CM023479">
    <property type="protein sequence ID" value="KAH7975205.1"/>
    <property type="molecule type" value="Genomic_DNA"/>
</dbReference>
<evidence type="ECO:0000313" key="1">
    <source>
        <dbReference type="EMBL" id="KAH7975205.1"/>
    </source>
</evidence>
<proteinExistence type="predicted"/>
<sequence length="711" mass="80075">MLATPMRPNHGQATQSTIDFAPEEDARKRKRPTELLTESRRRLRYFVLCLGAAVAFGVLLVVAWRFVYRAWAAQSAGSPGNNSSEDPEGHPSARAYCLDAGACESAYASVLRESIDISADPCHNFYNYACGGWRRNHDTSTAVRAWHQYTKDAMERLHVGQMSTRMWNEPVGQAVRFLETCLKAGRKADPDADKKTDVKVVLAEAGLTWPERSERSDFVHSLFFMARRVALPVFFDVDSGYTNTKLRAIFFRLHVAFQKIVSSFMEMLKKKSLTNCVRVMYQEIADGVANETRFDEIVRGLQSLAGVLDIYLQTSDDGSSVHDIASLRMYAPSVSPEMWASAFRKFFSFDFAELNATVIYDVRSFSAIFRYVLDNGEAKMKDAFGFLSVMAAVSYTSSKTRDAFFGSANEASFRQEQYCFLSSYMFYDDALNNFFFEKARTELKIFGELQAFMWQEFPRIVGPNRTLVGETQPLPRGNHLHLVSEFLRKSEPKVFLSRYRSYPNLTDSALHNWMALAGHKRKLGFTYTDLGKDSNCAGQCDAAIIKWRLTPFHLTFPWYAPGIHRGILSAGLGTRLAAAIFLDYTDRRRSQRERVYEDNHQCLRSMNPELEEAPDIGLQAGVAAVLASSTLLGGHGQNVSLVDSRIGSLYDIGHLKGSQVFFAFGCHLLCGDTNAERLCNVPLRHSVDFAHAFNCEAGAIMNPSRKCRLRV</sequence>